<organism evidence="5 6">
    <name type="scientific">Raineyella antarctica</name>
    <dbReference type="NCBI Taxonomy" id="1577474"/>
    <lineage>
        <taxon>Bacteria</taxon>
        <taxon>Bacillati</taxon>
        <taxon>Actinomycetota</taxon>
        <taxon>Actinomycetes</taxon>
        <taxon>Propionibacteriales</taxon>
        <taxon>Propionibacteriaceae</taxon>
        <taxon>Raineyella</taxon>
    </lineage>
</organism>
<keyword evidence="2" id="KW-0472">Membrane</keyword>
<dbReference type="Proteomes" id="UP000199086">
    <property type="component" value="Unassembled WGS sequence"/>
</dbReference>
<dbReference type="Pfam" id="PF05481">
    <property type="entry name" value="Myco_19_kDa"/>
    <property type="match status" value="1"/>
</dbReference>
<gene>
    <name evidence="5" type="ORF">GA0111570_101163</name>
</gene>
<evidence type="ECO:0000256" key="2">
    <source>
        <dbReference type="ARBA" id="ARBA00023136"/>
    </source>
</evidence>
<evidence type="ECO:0000313" key="5">
    <source>
        <dbReference type="EMBL" id="SDB79892.1"/>
    </source>
</evidence>
<name>A0A1G6GD17_9ACTN</name>
<evidence type="ECO:0000256" key="4">
    <source>
        <dbReference type="SAM" id="SignalP"/>
    </source>
</evidence>
<feature type="chain" id="PRO_5038926351" description="Lipoprotein antigen" evidence="4">
    <location>
        <begin position="42"/>
        <end position="206"/>
    </location>
</feature>
<keyword evidence="6" id="KW-1185">Reference proteome</keyword>
<evidence type="ECO:0000256" key="3">
    <source>
        <dbReference type="SAM" id="MobiDB-lite"/>
    </source>
</evidence>
<evidence type="ECO:0000256" key="1">
    <source>
        <dbReference type="ARBA" id="ARBA00022475"/>
    </source>
</evidence>
<keyword evidence="4" id="KW-0732">Signal</keyword>
<dbReference type="EMBL" id="FMYF01000001">
    <property type="protein sequence ID" value="SDB79892.1"/>
    <property type="molecule type" value="Genomic_DNA"/>
</dbReference>
<feature type="region of interest" description="Disordered" evidence="3">
    <location>
        <begin position="43"/>
        <end position="72"/>
    </location>
</feature>
<keyword evidence="1" id="KW-1003">Cell membrane</keyword>
<reference evidence="5 6" key="1">
    <citation type="submission" date="2016-06" db="EMBL/GenBank/DDBJ databases">
        <authorList>
            <person name="Olsen C.W."/>
            <person name="Carey S."/>
            <person name="Hinshaw L."/>
            <person name="Karasin A.I."/>
        </authorList>
    </citation>
    <scope>NUCLEOTIDE SEQUENCE [LARGE SCALE GENOMIC DNA]</scope>
    <source>
        <strain evidence="5 6">LZ-22</strain>
    </source>
</reference>
<dbReference type="RefSeq" id="WP_092605406.1">
    <property type="nucleotide sequence ID" value="NZ_FMYF01000001.1"/>
</dbReference>
<proteinExistence type="predicted"/>
<evidence type="ECO:0008006" key="7">
    <source>
        <dbReference type="Google" id="ProtNLM"/>
    </source>
</evidence>
<sequence length="206" mass="20440">MTAPARPYLAPLSPVAHRRTLGTGLLLAVLALAGCTGTVNDAGSATTAATPPAVTSGATAGPTGPTTSPSVVPSQLSTEQVISGTAGTTSAAEAVLELDGSPVRTGTARCARAIDESTDHPTIRLILASADQKQNAEVVVTDGPDPTVVSAVVMRDGGALAGAEGLDGSTLKAKRKGDAFSISGTLKDQSDAGTHELRLQTTCVGL</sequence>
<dbReference type="PROSITE" id="PS51257">
    <property type="entry name" value="PROKAR_LIPOPROTEIN"/>
    <property type="match status" value="1"/>
</dbReference>
<feature type="signal peptide" evidence="4">
    <location>
        <begin position="1"/>
        <end position="41"/>
    </location>
</feature>
<accession>A0A1G6GD17</accession>
<protein>
    <recommendedName>
        <fullName evidence="7">Lipoprotein antigen</fullName>
    </recommendedName>
</protein>
<evidence type="ECO:0000313" key="6">
    <source>
        <dbReference type="Proteomes" id="UP000199086"/>
    </source>
</evidence>
<dbReference type="AlphaFoldDB" id="A0A1G6GD17"/>
<dbReference type="InterPro" id="IPR008691">
    <property type="entry name" value="LpqH"/>
</dbReference>
<dbReference type="GO" id="GO:0016020">
    <property type="term" value="C:membrane"/>
    <property type="evidence" value="ECO:0007669"/>
    <property type="project" value="InterPro"/>
</dbReference>